<feature type="transmembrane region" description="Helical" evidence="13">
    <location>
        <begin position="135"/>
        <end position="156"/>
    </location>
</feature>
<keyword evidence="8 13" id="KW-0812">Transmembrane</keyword>
<proteinExistence type="inferred from homology"/>
<accession>A0A096DIV8</accession>
<keyword evidence="7" id="KW-1003">Cell membrane</keyword>
<feature type="transmembrane region" description="Helical" evidence="13">
    <location>
        <begin position="93"/>
        <end position="115"/>
    </location>
</feature>
<evidence type="ECO:0000256" key="2">
    <source>
        <dbReference type="ARBA" id="ARBA00004651"/>
    </source>
</evidence>
<comment type="caution">
    <text evidence="14">The sequence shown here is derived from an EMBL/GenBank/DDBJ whole genome shotgun (WGS) entry which is preliminary data.</text>
</comment>
<evidence type="ECO:0000256" key="8">
    <source>
        <dbReference type="ARBA" id="ARBA00022692"/>
    </source>
</evidence>
<evidence type="ECO:0000313" key="14">
    <source>
        <dbReference type="EMBL" id="KGF57479.1"/>
    </source>
</evidence>
<dbReference type="CDD" id="cd13138">
    <property type="entry name" value="MATE_yoeA_like"/>
    <property type="match status" value="1"/>
</dbReference>
<dbReference type="InterPro" id="IPR048279">
    <property type="entry name" value="MdtK-like"/>
</dbReference>
<keyword evidence="9 13" id="KW-1133">Transmembrane helix</keyword>
<evidence type="ECO:0000256" key="5">
    <source>
        <dbReference type="ARBA" id="ARBA00022448"/>
    </source>
</evidence>
<feature type="transmembrane region" description="Helical" evidence="13">
    <location>
        <begin position="61"/>
        <end position="81"/>
    </location>
</feature>
<comment type="similarity">
    <text evidence="3">Belongs to the multi antimicrobial extrusion (MATE) (TC 2.A.66.1) family.</text>
</comment>
<dbReference type="EMBL" id="ADLO01000004">
    <property type="protein sequence ID" value="KGF57479.1"/>
    <property type="molecule type" value="Genomic_DNA"/>
</dbReference>
<evidence type="ECO:0000256" key="7">
    <source>
        <dbReference type="ARBA" id="ARBA00022475"/>
    </source>
</evidence>
<name>A0A096DIV8_FLAPL</name>
<feature type="transmembrane region" description="Helical" evidence="13">
    <location>
        <begin position="168"/>
        <end position="188"/>
    </location>
</feature>
<dbReference type="Proteomes" id="UP000029585">
    <property type="component" value="Unassembled WGS sequence"/>
</dbReference>
<dbReference type="AlphaFoldDB" id="A0A096DIV8"/>
<keyword evidence="6" id="KW-0050">Antiport</keyword>
<sequence length="451" mass="47900">MSQLSLTEGNVRRALSRFAIPFLGASLLQFLYGAVDLIVVGQFADQAGIAAVSTGSQVMQAVTNFIIGLSTGGTVLVGQYLGARRGEDVNRAIGTLFSLFALIAVVLAAAFALSTNAIVALMQVPAAAVAPARQYLFICACGLVFITGYNMVSGVLRGLGDSKRPMYFVLVACIINIVGDLLLVGVFGLGAAGAALATVAAQGVSLALALAVLRRRDFPFDFKRRSFRIQGDKAARILRLGLPVAVQNVLVTLSFLIITAIVNHMDVLAQSAAVGLVERITGFIMLFPIAFQSAISAMTAQNMGAGRPDRARQGLKYGILFCLVADIAMFVLVQLVPGLAMRLFTPDAEVIYHGVLYLRTYSIDCILVTFVFTLNGFYSGCGRTGFTLFNSLASTFLVRVPAVFFISLLPGVTLLHIGVAAPAASAVQVLLQLLYFRTGRWNHSVLGEAQT</sequence>
<keyword evidence="10" id="KW-0406">Ion transport</keyword>
<evidence type="ECO:0000256" key="10">
    <source>
        <dbReference type="ARBA" id="ARBA00023065"/>
    </source>
</evidence>
<dbReference type="InterPro" id="IPR050222">
    <property type="entry name" value="MATE_MdtK"/>
</dbReference>
<evidence type="ECO:0000256" key="13">
    <source>
        <dbReference type="SAM" id="Phobius"/>
    </source>
</evidence>
<dbReference type="PATRIC" id="fig|742738.3.peg.123"/>
<feature type="transmembrane region" description="Helical" evidence="13">
    <location>
        <begin position="386"/>
        <end position="408"/>
    </location>
</feature>
<keyword evidence="11 13" id="KW-0472">Membrane</keyword>
<evidence type="ECO:0000256" key="12">
    <source>
        <dbReference type="ARBA" id="ARBA00031636"/>
    </source>
</evidence>
<evidence type="ECO:0000256" key="9">
    <source>
        <dbReference type="ARBA" id="ARBA00022989"/>
    </source>
</evidence>
<evidence type="ECO:0000256" key="11">
    <source>
        <dbReference type="ARBA" id="ARBA00023136"/>
    </source>
</evidence>
<dbReference type="InterPro" id="IPR002528">
    <property type="entry name" value="MATE_fam"/>
</dbReference>
<feature type="transmembrane region" description="Helical" evidence="13">
    <location>
        <begin position="20"/>
        <end position="41"/>
    </location>
</feature>
<dbReference type="PIRSF" id="PIRSF006603">
    <property type="entry name" value="DinF"/>
    <property type="match status" value="1"/>
</dbReference>
<evidence type="ECO:0000256" key="4">
    <source>
        <dbReference type="ARBA" id="ARBA00020268"/>
    </source>
</evidence>
<keyword evidence="5" id="KW-0813">Transport</keyword>
<dbReference type="RefSeq" id="WP_044938176.1">
    <property type="nucleotide sequence ID" value="NZ_KN174161.1"/>
</dbReference>
<feature type="transmembrane region" description="Helical" evidence="13">
    <location>
        <begin position="414"/>
        <end position="436"/>
    </location>
</feature>
<feature type="transmembrane region" description="Helical" evidence="13">
    <location>
        <begin position="317"/>
        <end position="336"/>
    </location>
</feature>
<dbReference type="NCBIfam" id="TIGR00797">
    <property type="entry name" value="matE"/>
    <property type="match status" value="1"/>
</dbReference>
<feature type="transmembrane region" description="Helical" evidence="13">
    <location>
        <begin position="356"/>
        <end position="374"/>
    </location>
</feature>
<keyword evidence="15" id="KW-1185">Reference proteome</keyword>
<dbReference type="GO" id="GO:0005886">
    <property type="term" value="C:plasma membrane"/>
    <property type="evidence" value="ECO:0007669"/>
    <property type="project" value="UniProtKB-SubCell"/>
</dbReference>
<dbReference type="GO" id="GO:0042910">
    <property type="term" value="F:xenobiotic transmembrane transporter activity"/>
    <property type="evidence" value="ECO:0007669"/>
    <property type="project" value="InterPro"/>
</dbReference>
<evidence type="ECO:0000313" key="15">
    <source>
        <dbReference type="Proteomes" id="UP000029585"/>
    </source>
</evidence>
<feature type="transmembrane region" description="Helical" evidence="13">
    <location>
        <begin position="282"/>
        <end position="305"/>
    </location>
</feature>
<comment type="function">
    <text evidence="1">Multidrug efflux pump.</text>
</comment>
<feature type="transmembrane region" description="Helical" evidence="13">
    <location>
        <begin position="194"/>
        <end position="213"/>
    </location>
</feature>
<dbReference type="PANTHER" id="PTHR43298:SF2">
    <property type="entry name" value="FMN_FAD EXPORTER YEEO-RELATED"/>
    <property type="match status" value="1"/>
</dbReference>
<organism evidence="14 15">
    <name type="scientific">Flavonifractor plautii 1_3_50AFAA</name>
    <dbReference type="NCBI Taxonomy" id="742738"/>
    <lineage>
        <taxon>Bacteria</taxon>
        <taxon>Bacillati</taxon>
        <taxon>Bacillota</taxon>
        <taxon>Clostridia</taxon>
        <taxon>Eubacteriales</taxon>
        <taxon>Oscillospiraceae</taxon>
        <taxon>Flavonifractor</taxon>
    </lineage>
</organism>
<gene>
    <name evidence="14" type="ORF">HMPREF9460_00117</name>
</gene>
<dbReference type="PANTHER" id="PTHR43298">
    <property type="entry name" value="MULTIDRUG RESISTANCE PROTEIN NORM-RELATED"/>
    <property type="match status" value="1"/>
</dbReference>
<dbReference type="HOGENOM" id="CLU_012893_5_0_9"/>
<feature type="transmembrane region" description="Helical" evidence="13">
    <location>
        <begin position="234"/>
        <end position="262"/>
    </location>
</feature>
<dbReference type="Pfam" id="PF01554">
    <property type="entry name" value="MatE"/>
    <property type="match status" value="2"/>
</dbReference>
<dbReference type="eggNOG" id="COG0534">
    <property type="taxonomic scope" value="Bacteria"/>
</dbReference>
<evidence type="ECO:0000256" key="1">
    <source>
        <dbReference type="ARBA" id="ARBA00003408"/>
    </source>
</evidence>
<comment type="subcellular location">
    <subcellularLocation>
        <location evidence="2">Cell membrane</location>
        <topology evidence="2">Multi-pass membrane protein</topology>
    </subcellularLocation>
</comment>
<dbReference type="GO" id="GO:0006811">
    <property type="term" value="P:monoatomic ion transport"/>
    <property type="evidence" value="ECO:0007669"/>
    <property type="project" value="UniProtKB-KW"/>
</dbReference>
<protein>
    <recommendedName>
        <fullName evidence="4">Probable multidrug resistance protein NorM</fullName>
    </recommendedName>
    <alternativeName>
        <fullName evidence="12">Multidrug-efflux transporter</fullName>
    </alternativeName>
</protein>
<reference evidence="14 15" key="1">
    <citation type="submission" date="2011-08" db="EMBL/GenBank/DDBJ databases">
        <title>The Genome Sequence of Clostridium orbiscindens 1_3_50AFAA.</title>
        <authorList>
            <consortium name="The Broad Institute Genome Sequencing Platform"/>
            <person name="Earl A."/>
            <person name="Ward D."/>
            <person name="Feldgarden M."/>
            <person name="Gevers D."/>
            <person name="Daigneault M."/>
            <person name="Strauss J."/>
            <person name="Allen-Vercoe E."/>
            <person name="Young S.K."/>
            <person name="Zeng Q."/>
            <person name="Gargeya S."/>
            <person name="Fitzgerald M."/>
            <person name="Haas B."/>
            <person name="Abouelleil A."/>
            <person name="Alvarado L."/>
            <person name="Arachchi H.M."/>
            <person name="Berlin A."/>
            <person name="Brown A."/>
            <person name="Chapman S.B."/>
            <person name="Chen Z."/>
            <person name="Dunbar C."/>
            <person name="Freedman E."/>
            <person name="Gearin G."/>
            <person name="Gellesch M."/>
            <person name="Goldberg J."/>
            <person name="Griggs A."/>
            <person name="Gujja S."/>
            <person name="Heiman D."/>
            <person name="Howarth C."/>
            <person name="Larson L."/>
            <person name="Lui A."/>
            <person name="MacDonald P.J.P."/>
            <person name="Montmayeur A."/>
            <person name="Murphy C."/>
            <person name="Neiman D."/>
            <person name="Pearson M."/>
            <person name="Priest M."/>
            <person name="Roberts A."/>
            <person name="Saif S."/>
            <person name="Shea T."/>
            <person name="Shenoy N."/>
            <person name="Sisk P."/>
            <person name="Stolte C."/>
            <person name="Sykes S."/>
            <person name="Wortman J."/>
            <person name="Nusbaum C."/>
            <person name="Birren B."/>
        </authorList>
    </citation>
    <scope>NUCLEOTIDE SEQUENCE [LARGE SCALE GENOMIC DNA]</scope>
    <source>
        <strain evidence="14 15">1_3_50AFAA</strain>
    </source>
</reference>
<evidence type="ECO:0000256" key="3">
    <source>
        <dbReference type="ARBA" id="ARBA00010199"/>
    </source>
</evidence>
<evidence type="ECO:0000256" key="6">
    <source>
        <dbReference type="ARBA" id="ARBA00022449"/>
    </source>
</evidence>
<dbReference type="GO" id="GO:0015297">
    <property type="term" value="F:antiporter activity"/>
    <property type="evidence" value="ECO:0007669"/>
    <property type="project" value="UniProtKB-KW"/>
</dbReference>